<comment type="function">
    <text evidence="1">Binds the second messenger bis-(3'-5') cyclic dimeric guanosine monophosphate (c-di-GMP). Can bind two c-di-GMP molecules per monomer. May play a role in bacterial second-messenger regulated processes. Binding to c-di-GMP induces a conformational change of the C- and N-termini resulting in the exposure of a highly negative surface on one side of the protein to a possible effector protein.</text>
</comment>
<name>A0ABQ1RE47_9ALTE</name>
<reference evidence="4" key="1">
    <citation type="journal article" date="2019" name="Int. J. Syst. Evol. Microbiol.">
        <title>The Global Catalogue of Microorganisms (GCM) 10K type strain sequencing project: providing services to taxonomists for standard genome sequencing and annotation.</title>
        <authorList>
            <consortium name="The Broad Institute Genomics Platform"/>
            <consortium name="The Broad Institute Genome Sequencing Center for Infectious Disease"/>
            <person name="Wu L."/>
            <person name="Ma J."/>
        </authorList>
    </citation>
    <scope>NUCLEOTIDE SEQUENCE [LARGE SCALE GENOMIC DNA]</scope>
    <source>
        <strain evidence="4">CGMCC 1.12923</strain>
    </source>
</reference>
<evidence type="ECO:0000259" key="2">
    <source>
        <dbReference type="Pfam" id="PF07238"/>
    </source>
</evidence>
<keyword evidence="1" id="KW-0547">Nucleotide-binding</keyword>
<dbReference type="EMBL" id="BMGJ01000008">
    <property type="protein sequence ID" value="GGD67447.1"/>
    <property type="molecule type" value="Genomic_DNA"/>
</dbReference>
<keyword evidence="1" id="KW-0973">c-di-GMP</keyword>
<feature type="domain" description="PilZ" evidence="2">
    <location>
        <begin position="5"/>
        <end position="102"/>
    </location>
</feature>
<dbReference type="PIRSF" id="PIRSF028141">
    <property type="entry name" value="C-di-GMP_BP_PA4608"/>
    <property type="match status" value="1"/>
</dbReference>
<dbReference type="SUPFAM" id="SSF141371">
    <property type="entry name" value="PilZ domain-like"/>
    <property type="match status" value="1"/>
</dbReference>
<dbReference type="InterPro" id="IPR009875">
    <property type="entry name" value="PilZ_domain"/>
</dbReference>
<proteinExistence type="predicted"/>
<evidence type="ECO:0000313" key="3">
    <source>
        <dbReference type="EMBL" id="GGD67447.1"/>
    </source>
</evidence>
<keyword evidence="4" id="KW-1185">Reference proteome</keyword>
<gene>
    <name evidence="3" type="ORF">GCM10011357_23270</name>
</gene>
<comment type="subunit">
    <text evidence="1">Monomer in both c-di-GMP-bound and free forms.</text>
</comment>
<dbReference type="InterPro" id="IPR027021">
    <property type="entry name" value="C-di-GMP_BP_PA4608"/>
</dbReference>
<evidence type="ECO:0000313" key="4">
    <source>
        <dbReference type="Proteomes" id="UP000614272"/>
    </source>
</evidence>
<accession>A0ABQ1RE47</accession>
<organism evidence="3 4">
    <name type="scientific">Lacimicrobium alkaliphilum</name>
    <dbReference type="NCBI Taxonomy" id="1526571"/>
    <lineage>
        <taxon>Bacteria</taxon>
        <taxon>Pseudomonadati</taxon>
        <taxon>Pseudomonadota</taxon>
        <taxon>Gammaproteobacteria</taxon>
        <taxon>Alteromonadales</taxon>
        <taxon>Alteromonadaceae</taxon>
        <taxon>Lacimicrobium</taxon>
    </lineage>
</organism>
<comment type="caution">
    <text evidence="3">The sequence shown here is derived from an EMBL/GenBank/DDBJ whole genome shotgun (WGS) entry which is preliminary data.</text>
</comment>
<dbReference type="Proteomes" id="UP000614272">
    <property type="component" value="Unassembled WGS sequence"/>
</dbReference>
<protein>
    <recommendedName>
        <fullName evidence="1">Cyclic diguanosine monophosphate-binding protein</fullName>
        <shortName evidence="1">c-di-GMP-binding protein</shortName>
    </recommendedName>
    <alternativeName>
        <fullName evidence="1">Pilz domain-containing protein</fullName>
    </alternativeName>
</protein>
<sequence length="124" mass="13969">MNTENRRQFTRITFSAPVEARQGSQRWQCRLLDISLKGVLIEAPEDFCADQNQSVLLVASLPGISSSLMMEGEIKHQDDRQVGVKITMLDIDSASRLRRLIELNVGDDTLLKRELEKLASPSNN</sequence>
<evidence type="ECO:0000256" key="1">
    <source>
        <dbReference type="PIRNR" id="PIRNR028141"/>
    </source>
</evidence>
<dbReference type="Pfam" id="PF07238">
    <property type="entry name" value="PilZ"/>
    <property type="match status" value="1"/>
</dbReference>
<dbReference type="RefSeq" id="WP_099034984.1">
    <property type="nucleotide sequence ID" value="NZ_BMGJ01000008.1"/>
</dbReference>
<dbReference type="Gene3D" id="2.40.10.220">
    <property type="entry name" value="predicted glycosyltransferase like domains"/>
    <property type="match status" value="1"/>
</dbReference>